<evidence type="ECO:0000313" key="1">
    <source>
        <dbReference type="EMBL" id="ACY96207.1"/>
    </source>
</evidence>
<keyword evidence="2" id="KW-1185">Reference proteome</keyword>
<dbReference type="OrthoDB" id="3475339at2"/>
<proteinExistence type="predicted"/>
<dbReference type="HOGENOM" id="CLU_2002815_0_0_11"/>
<organism evidence="1 2">
    <name type="scientific">Thermomonospora curvata (strain ATCC 19995 / DSM 43183 / JCM 3096 / KCTC 9072 / NBRC 15933 / NCIMB 10081 / Henssen B9)</name>
    <dbReference type="NCBI Taxonomy" id="471852"/>
    <lineage>
        <taxon>Bacteria</taxon>
        <taxon>Bacillati</taxon>
        <taxon>Actinomycetota</taxon>
        <taxon>Actinomycetes</taxon>
        <taxon>Streptosporangiales</taxon>
        <taxon>Thermomonosporaceae</taxon>
        <taxon>Thermomonospora</taxon>
    </lineage>
</organism>
<gene>
    <name evidence="1" type="ordered locus">Tcur_0612</name>
</gene>
<dbReference type="AlphaFoldDB" id="D1A4H2"/>
<sequence length="129" mass="14312">MTDHAGRPSQIPQPGSKEIEVDPGYLRNFANQMQADLDRLVKGRYRERLQDALPNAGSLGNYQAGRSLYTTIKNGHESIGFTFQQFTTVYQQVIDALRQCAKNYEDAERNNVASARNVYRGGSGGGTLI</sequence>
<name>D1A4H2_THECD</name>
<dbReference type="EMBL" id="CP001738">
    <property type="protein sequence ID" value="ACY96207.1"/>
    <property type="molecule type" value="Genomic_DNA"/>
</dbReference>
<dbReference type="RefSeq" id="WP_012850991.1">
    <property type="nucleotide sequence ID" value="NC_013510.1"/>
</dbReference>
<evidence type="ECO:0008006" key="3">
    <source>
        <dbReference type="Google" id="ProtNLM"/>
    </source>
</evidence>
<reference evidence="1 2" key="1">
    <citation type="journal article" date="2011" name="Stand. Genomic Sci.">
        <title>Complete genome sequence of Thermomonospora curvata type strain (B9).</title>
        <authorList>
            <person name="Chertkov O."/>
            <person name="Sikorski J."/>
            <person name="Nolan M."/>
            <person name="Lapidus A."/>
            <person name="Lucas S."/>
            <person name="Del Rio T.G."/>
            <person name="Tice H."/>
            <person name="Cheng J.F."/>
            <person name="Goodwin L."/>
            <person name="Pitluck S."/>
            <person name="Liolios K."/>
            <person name="Ivanova N."/>
            <person name="Mavromatis K."/>
            <person name="Mikhailova N."/>
            <person name="Ovchinnikova G."/>
            <person name="Pati A."/>
            <person name="Chen A."/>
            <person name="Palaniappan K."/>
            <person name="Djao O.D."/>
            <person name="Land M."/>
            <person name="Hauser L."/>
            <person name="Chang Y.J."/>
            <person name="Jeffries C.D."/>
            <person name="Brettin T."/>
            <person name="Han C."/>
            <person name="Detter J.C."/>
            <person name="Rohde M."/>
            <person name="Goker M."/>
            <person name="Woyke T."/>
            <person name="Bristow J."/>
            <person name="Eisen J.A."/>
            <person name="Markowitz V."/>
            <person name="Hugenholtz P."/>
            <person name="Klenk H.P."/>
            <person name="Kyrpides N.C."/>
        </authorList>
    </citation>
    <scope>NUCLEOTIDE SEQUENCE [LARGE SCALE GENOMIC DNA]</scope>
    <source>
        <strain evidence="2">ATCC 19995 / DSM 43183 / JCM 3096 / KCTC 9072 / NBRC 15933 / NCIMB 10081 / Henssen B9</strain>
    </source>
</reference>
<protein>
    <recommendedName>
        <fullName evidence="3">PE domain-containing protein</fullName>
    </recommendedName>
</protein>
<accession>D1A4H2</accession>
<dbReference type="Gene3D" id="1.10.287.1060">
    <property type="entry name" value="ESAT-6-like"/>
    <property type="match status" value="1"/>
</dbReference>
<dbReference type="KEGG" id="tcu:Tcur_0612"/>
<dbReference type="STRING" id="471852.Tcur_0612"/>
<evidence type="ECO:0000313" key="2">
    <source>
        <dbReference type="Proteomes" id="UP000001918"/>
    </source>
</evidence>
<dbReference type="Proteomes" id="UP000001918">
    <property type="component" value="Chromosome"/>
</dbReference>